<feature type="signal peptide" evidence="1">
    <location>
        <begin position="1"/>
        <end position="24"/>
    </location>
</feature>
<keyword evidence="1" id="KW-0732">Signal</keyword>
<sequence length="235" mass="26422">MVALGEYFFVTALWLCSMFAISSQTPCANYPNHTIDSNGRDLILKIHNQKRVATATAQYRNGANAFKIRHAKNMMEMKYDCELEKAAHDIAVQCNGAETPQTSLTTEGENFLKIDKVYSEIGTASNAIYTAGTKWFDEITKNGINQNIDFTQYFANKKPTVYHWSQMVWAKTYKIGCEIADCEDLKNKQYTIVVCRYSPKGNVVGTKVYQPGQKLDCTYGTSVGYPSLCAYPPFS</sequence>
<evidence type="ECO:0000313" key="3">
    <source>
        <dbReference type="EMBL" id="CAJ0588817.1"/>
    </source>
</evidence>
<dbReference type="InterPro" id="IPR035940">
    <property type="entry name" value="CAP_sf"/>
</dbReference>
<dbReference type="PRINTS" id="PR00837">
    <property type="entry name" value="V5TPXLIKE"/>
</dbReference>
<evidence type="ECO:0000259" key="2">
    <source>
        <dbReference type="SMART" id="SM00198"/>
    </source>
</evidence>
<dbReference type="PANTHER" id="PTHR10334">
    <property type="entry name" value="CYSTEINE-RICH SECRETORY PROTEIN-RELATED"/>
    <property type="match status" value="1"/>
</dbReference>
<keyword evidence="4" id="KW-1185">Reference proteome</keyword>
<proteinExistence type="predicted"/>
<reference evidence="3" key="1">
    <citation type="submission" date="2023-07" db="EMBL/GenBank/DDBJ databases">
        <authorList>
            <consortium name="CYATHOMIX"/>
        </authorList>
    </citation>
    <scope>NUCLEOTIDE SEQUENCE</scope>
    <source>
        <strain evidence="3">N/A</strain>
    </source>
</reference>
<comment type="caution">
    <text evidence="3">The sequence shown here is derived from an EMBL/GenBank/DDBJ whole genome shotgun (WGS) entry which is preliminary data.</text>
</comment>
<dbReference type="CDD" id="cd05380">
    <property type="entry name" value="CAP_euk"/>
    <property type="match status" value="1"/>
</dbReference>
<dbReference type="InterPro" id="IPR018244">
    <property type="entry name" value="Allrgn_V5/Tpx1_CS"/>
</dbReference>
<dbReference type="EMBL" id="CATQJL010000001">
    <property type="protein sequence ID" value="CAJ0588817.1"/>
    <property type="molecule type" value="Genomic_DNA"/>
</dbReference>
<organism evidence="3 4">
    <name type="scientific">Cylicocyclus nassatus</name>
    <name type="common">Nematode worm</name>
    <dbReference type="NCBI Taxonomy" id="53992"/>
    <lineage>
        <taxon>Eukaryota</taxon>
        <taxon>Metazoa</taxon>
        <taxon>Ecdysozoa</taxon>
        <taxon>Nematoda</taxon>
        <taxon>Chromadorea</taxon>
        <taxon>Rhabditida</taxon>
        <taxon>Rhabditina</taxon>
        <taxon>Rhabditomorpha</taxon>
        <taxon>Strongyloidea</taxon>
        <taxon>Strongylidae</taxon>
        <taxon>Cylicocyclus</taxon>
    </lineage>
</organism>
<dbReference type="Proteomes" id="UP001176961">
    <property type="component" value="Unassembled WGS sequence"/>
</dbReference>
<dbReference type="Gene3D" id="3.40.33.10">
    <property type="entry name" value="CAP"/>
    <property type="match status" value="1"/>
</dbReference>
<accession>A0AA36GCG0</accession>
<evidence type="ECO:0000313" key="4">
    <source>
        <dbReference type="Proteomes" id="UP001176961"/>
    </source>
</evidence>
<protein>
    <recommendedName>
        <fullName evidence="2">SCP domain-containing protein</fullName>
    </recommendedName>
</protein>
<dbReference type="InterPro" id="IPR014044">
    <property type="entry name" value="CAP_dom"/>
</dbReference>
<feature type="chain" id="PRO_5041376085" description="SCP domain-containing protein" evidence="1">
    <location>
        <begin position="25"/>
        <end position="235"/>
    </location>
</feature>
<dbReference type="AlphaFoldDB" id="A0AA36GCG0"/>
<evidence type="ECO:0000256" key="1">
    <source>
        <dbReference type="SAM" id="SignalP"/>
    </source>
</evidence>
<dbReference type="InterPro" id="IPR001283">
    <property type="entry name" value="CRISP-related"/>
</dbReference>
<dbReference type="SMART" id="SM00198">
    <property type="entry name" value="SCP"/>
    <property type="match status" value="1"/>
</dbReference>
<feature type="domain" description="SCP" evidence="2">
    <location>
        <begin position="38"/>
        <end position="205"/>
    </location>
</feature>
<name>A0AA36GCG0_CYLNA</name>
<gene>
    <name evidence="3" type="ORF">CYNAS_LOCUS800</name>
</gene>
<dbReference type="GO" id="GO:0005576">
    <property type="term" value="C:extracellular region"/>
    <property type="evidence" value="ECO:0007669"/>
    <property type="project" value="InterPro"/>
</dbReference>
<dbReference type="SUPFAM" id="SSF55797">
    <property type="entry name" value="PR-1-like"/>
    <property type="match status" value="1"/>
</dbReference>
<dbReference type="Pfam" id="PF00188">
    <property type="entry name" value="CAP"/>
    <property type="match status" value="1"/>
</dbReference>
<dbReference type="PROSITE" id="PS01010">
    <property type="entry name" value="CRISP_2"/>
    <property type="match status" value="1"/>
</dbReference>